<keyword evidence="1 7" id="KW-0547">Nucleotide-binding</keyword>
<dbReference type="GO" id="GO:0003724">
    <property type="term" value="F:RNA helicase activity"/>
    <property type="evidence" value="ECO:0007669"/>
    <property type="project" value="UniProtKB-EC"/>
</dbReference>
<dbReference type="InterPro" id="IPR011545">
    <property type="entry name" value="DEAD/DEAH_box_helicase_dom"/>
</dbReference>
<organism evidence="11 12">
    <name type="scientific">Pseudomonas xionganensis</name>
    <dbReference type="NCBI Taxonomy" id="2654845"/>
    <lineage>
        <taxon>Bacteria</taxon>
        <taxon>Pseudomonadati</taxon>
        <taxon>Pseudomonadota</taxon>
        <taxon>Gammaproteobacteria</taxon>
        <taxon>Pseudomonadales</taxon>
        <taxon>Pseudomonadaceae</taxon>
        <taxon>Pseudomonas</taxon>
    </lineage>
</organism>
<dbReference type="GO" id="GO:0005829">
    <property type="term" value="C:cytosol"/>
    <property type="evidence" value="ECO:0007669"/>
    <property type="project" value="TreeGrafter"/>
</dbReference>
<evidence type="ECO:0000259" key="8">
    <source>
        <dbReference type="PROSITE" id="PS51192"/>
    </source>
</evidence>
<gene>
    <name evidence="11" type="primary">dbpA</name>
    <name evidence="11" type="ORF">GJV18_03955</name>
</gene>
<dbReference type="InterPro" id="IPR014001">
    <property type="entry name" value="Helicase_ATP-bd"/>
</dbReference>
<dbReference type="Pfam" id="PF00271">
    <property type="entry name" value="Helicase_C"/>
    <property type="match status" value="1"/>
</dbReference>
<dbReference type="InterPro" id="IPR012677">
    <property type="entry name" value="Nucleotide-bd_a/b_plait_sf"/>
</dbReference>
<sequence length="459" mass="49507">MTATAFASLPLSAAMLANLESLGYSEMTPIQAQSLPVMLKGMDLIAQAKTGSGKTAAFGIGLLNPLNPRFFGCQALVLCPTRELADQVAKELRRLARGADNIKILTLCGGVPFGPQIGSLEHGAQIIVGTPGRIQQHLSKGTLKLDGLNTLVLDEADRMLDMGFYDSIAEIIQQTPARRQTLLFSATYPAGIKQLSATFMRDPQQVKAEALHDDSQIEQRFYEIAPEQRMDAVVKLLASFRPQSCVAFCFTKQQCQELVEHLSARGISAAALHGDLEQRDRDQVLAMFANRSLSVLVATDVAARGLDIDALDMVINVELARDAEIHIHRVGRTGRAGEKGLALSLVAPAEGHRAQAIEDLQKAPLNWQPLDALKAKTGEPLQAPMVTLCIAAGRKDKLRPGDILGALTGEAGIPGAQVGKIAIFDYQAYVAVQREVAKQALKRLSEGKIKGRSLRVRAL</sequence>
<dbReference type="PROSITE" id="PS51194">
    <property type="entry name" value="HELICASE_CTER"/>
    <property type="match status" value="1"/>
</dbReference>
<dbReference type="SMART" id="SM00490">
    <property type="entry name" value="HELICc"/>
    <property type="match status" value="1"/>
</dbReference>
<dbReference type="SMART" id="SM00487">
    <property type="entry name" value="DEXDc"/>
    <property type="match status" value="1"/>
</dbReference>
<dbReference type="SUPFAM" id="SSF52540">
    <property type="entry name" value="P-loop containing nucleoside triphosphate hydrolases"/>
    <property type="match status" value="1"/>
</dbReference>
<evidence type="ECO:0000256" key="6">
    <source>
        <dbReference type="PROSITE-ProRule" id="PRU00552"/>
    </source>
</evidence>
<evidence type="ECO:0000256" key="7">
    <source>
        <dbReference type="RuleBase" id="RU000492"/>
    </source>
</evidence>
<name>A0A6I4KQU9_9PSED</name>
<dbReference type="GO" id="GO:0005524">
    <property type="term" value="F:ATP binding"/>
    <property type="evidence" value="ECO:0007669"/>
    <property type="project" value="UniProtKB-KW"/>
</dbReference>
<evidence type="ECO:0000256" key="3">
    <source>
        <dbReference type="ARBA" id="ARBA00022806"/>
    </source>
</evidence>
<feature type="domain" description="Helicase ATP-binding" evidence="8">
    <location>
        <begin position="35"/>
        <end position="206"/>
    </location>
</feature>
<dbReference type="CDD" id="cd00268">
    <property type="entry name" value="DEADc"/>
    <property type="match status" value="1"/>
</dbReference>
<evidence type="ECO:0000256" key="5">
    <source>
        <dbReference type="ARBA" id="ARBA00038437"/>
    </source>
</evidence>
<dbReference type="Pfam" id="PF03880">
    <property type="entry name" value="DbpA"/>
    <property type="match status" value="1"/>
</dbReference>
<feature type="domain" description="Helicase C-terminal" evidence="9">
    <location>
        <begin position="216"/>
        <end position="378"/>
    </location>
</feature>
<dbReference type="Pfam" id="PF00270">
    <property type="entry name" value="DEAD"/>
    <property type="match status" value="1"/>
</dbReference>
<dbReference type="InterPro" id="IPR014014">
    <property type="entry name" value="RNA_helicase_DEAD_Q_motif"/>
</dbReference>
<evidence type="ECO:0000313" key="12">
    <source>
        <dbReference type="Proteomes" id="UP000429555"/>
    </source>
</evidence>
<dbReference type="CDD" id="cd18787">
    <property type="entry name" value="SF2_C_DEAD"/>
    <property type="match status" value="1"/>
</dbReference>
<dbReference type="InterPro" id="IPR044742">
    <property type="entry name" value="DEAD/DEAH_RhlB"/>
</dbReference>
<dbReference type="InterPro" id="IPR001650">
    <property type="entry name" value="Helicase_C-like"/>
</dbReference>
<dbReference type="EC" id="3.6.4.13" evidence="11"/>
<reference evidence="11 12" key="1">
    <citation type="submission" date="2019-11" db="EMBL/GenBank/DDBJ databases">
        <title>Pseudomonas flavidum sp. nov., isolated from Baiyang Lake.</title>
        <authorList>
            <person name="Zhao Y."/>
        </authorList>
    </citation>
    <scope>NUCLEOTIDE SEQUENCE [LARGE SCALE GENOMIC DNA]</scope>
    <source>
        <strain evidence="12">R-22-3 w-18</strain>
    </source>
</reference>
<evidence type="ECO:0000256" key="4">
    <source>
        <dbReference type="ARBA" id="ARBA00022840"/>
    </source>
</evidence>
<keyword evidence="2 7" id="KW-0378">Hydrolase</keyword>
<dbReference type="FunFam" id="3.30.70.330:FF:000254">
    <property type="entry name" value="ATP-dependent RNA helicase DbpA"/>
    <property type="match status" value="1"/>
</dbReference>
<dbReference type="GO" id="GO:0003676">
    <property type="term" value="F:nucleic acid binding"/>
    <property type="evidence" value="ECO:0007669"/>
    <property type="project" value="InterPro"/>
</dbReference>
<dbReference type="AlphaFoldDB" id="A0A6I4KQU9"/>
<dbReference type="PROSITE" id="PS51195">
    <property type="entry name" value="Q_MOTIF"/>
    <property type="match status" value="1"/>
</dbReference>
<evidence type="ECO:0000259" key="9">
    <source>
        <dbReference type="PROSITE" id="PS51194"/>
    </source>
</evidence>
<evidence type="ECO:0000256" key="2">
    <source>
        <dbReference type="ARBA" id="ARBA00022801"/>
    </source>
</evidence>
<dbReference type="InterPro" id="IPR000629">
    <property type="entry name" value="RNA-helicase_DEAD-box_CS"/>
</dbReference>
<evidence type="ECO:0000256" key="1">
    <source>
        <dbReference type="ARBA" id="ARBA00022741"/>
    </source>
</evidence>
<dbReference type="InterPro" id="IPR027417">
    <property type="entry name" value="P-loop_NTPase"/>
</dbReference>
<evidence type="ECO:0000259" key="10">
    <source>
        <dbReference type="PROSITE" id="PS51195"/>
    </source>
</evidence>
<comment type="caution">
    <text evidence="11">The sequence shown here is derived from an EMBL/GenBank/DDBJ whole genome shotgun (WGS) entry which is preliminary data.</text>
</comment>
<dbReference type="NCBIfam" id="NF008744">
    <property type="entry name" value="PRK11776.1"/>
    <property type="match status" value="1"/>
</dbReference>
<keyword evidence="3 7" id="KW-0347">Helicase</keyword>
<dbReference type="PANTHER" id="PTHR47959:SF1">
    <property type="entry name" value="ATP-DEPENDENT RNA HELICASE DBPA"/>
    <property type="match status" value="1"/>
</dbReference>
<dbReference type="PANTHER" id="PTHR47959">
    <property type="entry name" value="ATP-DEPENDENT RNA HELICASE RHLE-RELATED"/>
    <property type="match status" value="1"/>
</dbReference>
<dbReference type="GO" id="GO:0016787">
    <property type="term" value="F:hydrolase activity"/>
    <property type="evidence" value="ECO:0007669"/>
    <property type="project" value="UniProtKB-KW"/>
</dbReference>
<dbReference type="PROSITE" id="PS51192">
    <property type="entry name" value="HELICASE_ATP_BIND_1"/>
    <property type="match status" value="1"/>
</dbReference>
<protein>
    <submittedName>
        <fullName evidence="11">ATP-dependent RNA helicase DbpA</fullName>
        <ecNumber evidence="11">3.6.4.13</ecNumber>
    </submittedName>
</protein>
<keyword evidence="12" id="KW-1185">Reference proteome</keyword>
<comment type="similarity">
    <text evidence="5 7">Belongs to the DEAD box helicase family.</text>
</comment>
<dbReference type="CDD" id="cd12501">
    <property type="entry name" value="RRM_EcDbpA_like"/>
    <property type="match status" value="1"/>
</dbReference>
<feature type="short sequence motif" description="Q motif" evidence="6">
    <location>
        <begin position="4"/>
        <end position="32"/>
    </location>
</feature>
<dbReference type="InterPro" id="IPR005580">
    <property type="entry name" value="DbpA/CsdA_RNA-bd_dom"/>
</dbReference>
<proteinExistence type="inferred from homology"/>
<dbReference type="Proteomes" id="UP000429555">
    <property type="component" value="Unassembled WGS sequence"/>
</dbReference>
<accession>A0A6I4KQU9</accession>
<keyword evidence="4 7" id="KW-0067">ATP-binding</keyword>
<feature type="domain" description="DEAD-box RNA helicase Q" evidence="10">
    <location>
        <begin position="4"/>
        <end position="32"/>
    </location>
</feature>
<dbReference type="Gene3D" id="3.30.70.330">
    <property type="match status" value="1"/>
</dbReference>
<dbReference type="RefSeq" id="WP_160343414.1">
    <property type="nucleotide sequence ID" value="NZ_WKJZ01000001.1"/>
</dbReference>
<dbReference type="Gene3D" id="3.40.50.300">
    <property type="entry name" value="P-loop containing nucleotide triphosphate hydrolases"/>
    <property type="match status" value="2"/>
</dbReference>
<dbReference type="PROSITE" id="PS00039">
    <property type="entry name" value="DEAD_ATP_HELICASE"/>
    <property type="match status" value="1"/>
</dbReference>
<dbReference type="EMBL" id="WKJZ01000001">
    <property type="protein sequence ID" value="MVW74464.1"/>
    <property type="molecule type" value="Genomic_DNA"/>
</dbReference>
<dbReference type="InterPro" id="IPR050079">
    <property type="entry name" value="DEAD_box_RNA_helicase"/>
</dbReference>
<evidence type="ECO:0000313" key="11">
    <source>
        <dbReference type="EMBL" id="MVW74464.1"/>
    </source>
</evidence>